<keyword evidence="2" id="KW-1185">Reference proteome</keyword>
<sequence length="48" mass="5552">MPAEQVMRGAPYQIRASDLEDERIKADLARNTPRRIDYDNQESLFSAI</sequence>
<protein>
    <recommendedName>
        <fullName evidence="3">Transposase</fullName>
    </recommendedName>
</protein>
<dbReference type="AlphaFoldDB" id="A0AB38TFD5"/>
<organism evidence="1 2">
    <name type="scientific">Mesorhizobium ciceri</name>
    <dbReference type="NCBI Taxonomy" id="39645"/>
    <lineage>
        <taxon>Bacteria</taxon>
        <taxon>Pseudomonadati</taxon>
        <taxon>Pseudomonadota</taxon>
        <taxon>Alphaproteobacteria</taxon>
        <taxon>Hyphomicrobiales</taxon>
        <taxon>Phyllobacteriaceae</taxon>
        <taxon>Mesorhizobium</taxon>
    </lineage>
</organism>
<gene>
    <name evidence="1" type="ORF">LRP29_07120</name>
</gene>
<accession>A0AB38TFD5</accession>
<reference evidence="1 2" key="1">
    <citation type="journal article" date="2022" name="Microbiol. Resour. Announc.">
        <title>Complete Genome Sequence of Mesorhizobium ciceri Strain R30, a Rhizobium Used as a Commercial Inoculant for Chickpea in Argentina.</title>
        <authorList>
            <person name="Foresto E."/>
            <person name="Revale S."/>
            <person name="Primo E."/>
            <person name="Nievas F."/>
            <person name="Carezzano E."/>
            <person name="Puente M."/>
            <person name="Alzari P."/>
            <person name="Mart M."/>
            <person name="Ben-Assaya M."/>
            <person name="Mornico D."/>
            <person name="Santoro M."/>
            <person name="Mart F."/>
            <person name="Giordano W."/>
            <person name="Bogino P."/>
        </authorList>
    </citation>
    <scope>NUCLEOTIDE SEQUENCE [LARGE SCALE GENOMIC DNA]</scope>
    <source>
        <strain evidence="1 2">R30</strain>
    </source>
</reference>
<dbReference type="Proteomes" id="UP001060070">
    <property type="component" value="Chromosome"/>
</dbReference>
<proteinExistence type="predicted"/>
<dbReference type="EMBL" id="CP088147">
    <property type="protein sequence ID" value="UTU53179.1"/>
    <property type="molecule type" value="Genomic_DNA"/>
</dbReference>
<evidence type="ECO:0000313" key="1">
    <source>
        <dbReference type="EMBL" id="UTU53179.1"/>
    </source>
</evidence>
<name>A0AB38TFD5_9HYPH</name>
<evidence type="ECO:0008006" key="3">
    <source>
        <dbReference type="Google" id="ProtNLM"/>
    </source>
</evidence>
<dbReference type="RefSeq" id="WP_155925016.1">
    <property type="nucleotide sequence ID" value="NZ_CP088147.1"/>
</dbReference>
<evidence type="ECO:0000313" key="2">
    <source>
        <dbReference type="Proteomes" id="UP001060070"/>
    </source>
</evidence>